<dbReference type="OrthoDB" id="66596at2"/>
<dbReference type="SUPFAM" id="SSF48498">
    <property type="entry name" value="Tetracyclin repressor-like, C-terminal domain"/>
    <property type="match status" value="1"/>
</dbReference>
<name>A0A380KYM1_9STRE</name>
<dbReference type="Pfam" id="PF00440">
    <property type="entry name" value="TetR_N"/>
    <property type="match status" value="1"/>
</dbReference>
<feature type="domain" description="HTH tetR-type" evidence="5">
    <location>
        <begin position="6"/>
        <end position="66"/>
    </location>
</feature>
<keyword evidence="3" id="KW-0804">Transcription</keyword>
<keyword evidence="7" id="KW-1185">Reference proteome</keyword>
<gene>
    <name evidence="6" type="ORF">NCTC13765_00691</name>
</gene>
<dbReference type="Proteomes" id="UP000254634">
    <property type="component" value="Unassembled WGS sequence"/>
</dbReference>
<evidence type="ECO:0000313" key="7">
    <source>
        <dbReference type="Proteomes" id="UP000254634"/>
    </source>
</evidence>
<dbReference type="PROSITE" id="PS50977">
    <property type="entry name" value="HTH_TETR_2"/>
    <property type="match status" value="1"/>
</dbReference>
<evidence type="ECO:0000256" key="4">
    <source>
        <dbReference type="PROSITE-ProRule" id="PRU00335"/>
    </source>
</evidence>
<dbReference type="Pfam" id="PF13305">
    <property type="entry name" value="TetR_C_33"/>
    <property type="match status" value="1"/>
</dbReference>
<evidence type="ECO:0000256" key="1">
    <source>
        <dbReference type="ARBA" id="ARBA00023015"/>
    </source>
</evidence>
<feature type="DNA-binding region" description="H-T-H motif" evidence="4">
    <location>
        <begin position="29"/>
        <end position="48"/>
    </location>
</feature>
<accession>A0A380KYM1</accession>
<keyword evidence="1" id="KW-0805">Transcription regulation</keyword>
<dbReference type="Gene3D" id="1.10.357.10">
    <property type="entry name" value="Tetracycline Repressor, domain 2"/>
    <property type="match status" value="1"/>
</dbReference>
<dbReference type="EMBL" id="UHFR01000005">
    <property type="protein sequence ID" value="SUN76227.1"/>
    <property type="molecule type" value="Genomic_DNA"/>
</dbReference>
<dbReference type="InterPro" id="IPR036271">
    <property type="entry name" value="Tet_transcr_reg_TetR-rel_C_sf"/>
</dbReference>
<dbReference type="GO" id="GO:0003677">
    <property type="term" value="F:DNA binding"/>
    <property type="evidence" value="ECO:0007669"/>
    <property type="project" value="UniProtKB-UniRule"/>
</dbReference>
<dbReference type="InterPro" id="IPR001647">
    <property type="entry name" value="HTH_TetR"/>
</dbReference>
<dbReference type="STRING" id="1123307.GCA_000380065_01574"/>
<keyword evidence="2 4" id="KW-0238">DNA-binding</keyword>
<sequence>MPPKNRFTKQEIIDTAFELVRKQGMEALTARALAENLQASSKVIFGLFENMQDLKDEVLQAVKKYYATYIEKALKQEQPFKQVGIQYIVFASTEPQLFRLLFMTAQPEISQLENALPLLDEQYEAILQSIIQSYSVEREQAKRLYLHLWIYTHGIATLYANQMGTFRQEEIEQMLLEIFVSLLKNQEMMK</sequence>
<dbReference type="SUPFAM" id="SSF46689">
    <property type="entry name" value="Homeodomain-like"/>
    <property type="match status" value="1"/>
</dbReference>
<evidence type="ECO:0000259" key="5">
    <source>
        <dbReference type="PROSITE" id="PS50977"/>
    </source>
</evidence>
<dbReference type="AlphaFoldDB" id="A0A380KYM1"/>
<evidence type="ECO:0000256" key="3">
    <source>
        <dbReference type="ARBA" id="ARBA00023163"/>
    </source>
</evidence>
<proteinExistence type="predicted"/>
<organism evidence="6 7">
    <name type="scientific">Streptococcus massiliensis</name>
    <dbReference type="NCBI Taxonomy" id="313439"/>
    <lineage>
        <taxon>Bacteria</taxon>
        <taxon>Bacillati</taxon>
        <taxon>Bacillota</taxon>
        <taxon>Bacilli</taxon>
        <taxon>Lactobacillales</taxon>
        <taxon>Streptococcaceae</taxon>
        <taxon>Streptococcus</taxon>
    </lineage>
</organism>
<evidence type="ECO:0000256" key="2">
    <source>
        <dbReference type="ARBA" id="ARBA00023125"/>
    </source>
</evidence>
<reference evidence="6" key="1">
    <citation type="submission" date="2018-06" db="EMBL/GenBank/DDBJ databases">
        <authorList>
            <consortium name="Pathogen Informatics"/>
            <person name="Doyle S."/>
        </authorList>
    </citation>
    <scope>NUCLEOTIDE SEQUENCE [LARGE SCALE GENOMIC DNA]</scope>
    <source>
        <strain evidence="6">NCTC13765</strain>
    </source>
</reference>
<dbReference type="RefSeq" id="WP_018372289.1">
    <property type="nucleotide sequence ID" value="NZ_UHFR01000005.1"/>
</dbReference>
<evidence type="ECO:0000313" key="6">
    <source>
        <dbReference type="EMBL" id="SUN76227.1"/>
    </source>
</evidence>
<dbReference type="InterPro" id="IPR009057">
    <property type="entry name" value="Homeodomain-like_sf"/>
</dbReference>
<dbReference type="InterPro" id="IPR025996">
    <property type="entry name" value="MT1864/Rv1816-like_C"/>
</dbReference>
<protein>
    <submittedName>
        <fullName evidence="6">TetR family transcriptional regulator</fullName>
    </submittedName>
</protein>